<evidence type="ECO:0000256" key="1">
    <source>
        <dbReference type="SAM" id="MobiDB-lite"/>
    </source>
</evidence>
<dbReference type="Proteomes" id="UP001321473">
    <property type="component" value="Unassembled WGS sequence"/>
</dbReference>
<dbReference type="EMBL" id="JARKHS020019807">
    <property type="protein sequence ID" value="KAK8771392.1"/>
    <property type="molecule type" value="Genomic_DNA"/>
</dbReference>
<proteinExistence type="predicted"/>
<gene>
    <name evidence="2" type="ORF">V5799_025364</name>
</gene>
<keyword evidence="3" id="KW-1185">Reference proteome</keyword>
<sequence length="118" mass="13271">MTSRVMPLCSDHISDWSLQVRWAVALPDTRCSGTSSDAPPFPELSPRPEQAYHSAYSQPATGRIYDKKPFRFEVKKGRVYHWCTCGFSHMQGRNVDANEKGSAQVEDNAASHGKKNDR</sequence>
<organism evidence="2 3">
    <name type="scientific">Amblyomma americanum</name>
    <name type="common">Lone star tick</name>
    <dbReference type="NCBI Taxonomy" id="6943"/>
    <lineage>
        <taxon>Eukaryota</taxon>
        <taxon>Metazoa</taxon>
        <taxon>Ecdysozoa</taxon>
        <taxon>Arthropoda</taxon>
        <taxon>Chelicerata</taxon>
        <taxon>Arachnida</taxon>
        <taxon>Acari</taxon>
        <taxon>Parasitiformes</taxon>
        <taxon>Ixodida</taxon>
        <taxon>Ixodoidea</taxon>
        <taxon>Ixodidae</taxon>
        <taxon>Amblyomminae</taxon>
        <taxon>Amblyomma</taxon>
    </lineage>
</organism>
<accession>A0AAQ4E9X2</accession>
<dbReference type="AlphaFoldDB" id="A0AAQ4E9X2"/>
<reference evidence="2 3" key="1">
    <citation type="journal article" date="2023" name="Arcadia Sci">
        <title>De novo assembly of a long-read Amblyomma americanum tick genome.</title>
        <authorList>
            <person name="Chou S."/>
            <person name="Poskanzer K.E."/>
            <person name="Rollins M."/>
            <person name="Thuy-Boun P.S."/>
        </authorList>
    </citation>
    <scope>NUCLEOTIDE SEQUENCE [LARGE SCALE GENOMIC DNA]</scope>
    <source>
        <strain evidence="2">F_SG_1</strain>
        <tissue evidence="2">Salivary glands</tissue>
    </source>
</reference>
<evidence type="ECO:0000313" key="3">
    <source>
        <dbReference type="Proteomes" id="UP001321473"/>
    </source>
</evidence>
<feature type="region of interest" description="Disordered" evidence="1">
    <location>
        <begin position="94"/>
        <end position="118"/>
    </location>
</feature>
<name>A0AAQ4E9X2_AMBAM</name>
<comment type="caution">
    <text evidence="2">The sequence shown here is derived from an EMBL/GenBank/DDBJ whole genome shotgun (WGS) entry which is preliminary data.</text>
</comment>
<feature type="region of interest" description="Disordered" evidence="1">
    <location>
        <begin position="31"/>
        <end position="51"/>
    </location>
</feature>
<evidence type="ECO:0000313" key="2">
    <source>
        <dbReference type="EMBL" id="KAK8771392.1"/>
    </source>
</evidence>
<protein>
    <submittedName>
        <fullName evidence="2">Uncharacterized protein</fullName>
    </submittedName>
</protein>